<dbReference type="Proteomes" id="UP001378592">
    <property type="component" value="Unassembled WGS sequence"/>
</dbReference>
<accession>A0AAN9VGF0</accession>
<evidence type="ECO:0000256" key="1">
    <source>
        <dbReference type="SAM" id="SignalP"/>
    </source>
</evidence>
<proteinExistence type="predicted"/>
<organism evidence="3 4">
    <name type="scientific">Gryllus longicercus</name>
    <dbReference type="NCBI Taxonomy" id="2509291"/>
    <lineage>
        <taxon>Eukaryota</taxon>
        <taxon>Metazoa</taxon>
        <taxon>Ecdysozoa</taxon>
        <taxon>Arthropoda</taxon>
        <taxon>Hexapoda</taxon>
        <taxon>Insecta</taxon>
        <taxon>Pterygota</taxon>
        <taxon>Neoptera</taxon>
        <taxon>Polyneoptera</taxon>
        <taxon>Orthoptera</taxon>
        <taxon>Ensifera</taxon>
        <taxon>Gryllidea</taxon>
        <taxon>Grylloidea</taxon>
        <taxon>Gryllidae</taxon>
        <taxon>Gryllinae</taxon>
        <taxon>Gryllus</taxon>
    </lineage>
</organism>
<evidence type="ECO:0000313" key="4">
    <source>
        <dbReference type="Proteomes" id="UP001378592"/>
    </source>
</evidence>
<feature type="chain" id="PRO_5042930794" description="MACPF domain-containing protein" evidence="1">
    <location>
        <begin position="30"/>
        <end position="386"/>
    </location>
</feature>
<dbReference type="InterPro" id="IPR020864">
    <property type="entry name" value="MACPF"/>
</dbReference>
<dbReference type="EMBL" id="JAZDUA010000204">
    <property type="protein sequence ID" value="KAK7864385.1"/>
    <property type="molecule type" value="Genomic_DNA"/>
</dbReference>
<feature type="signal peptide" evidence="1">
    <location>
        <begin position="1"/>
        <end position="29"/>
    </location>
</feature>
<sequence>MRGPAQLPRLPLLLLALALALAALSACAAQPTGDSSDAAATDAPDAPPAPPLLHLGASINIFSRYGYLSISMRVVPRNDSDPTWIFREPTVDIFKNASLRAAPPQSSRDPRHPTPVFTGDFHMEFCDNVRQLLQAYFRDFSLEKLDRPWRAFSGSWSRAAIARHLGINATYLTGGYSFVLVRVARHRERARLLGGGGGGAGAGGEDAAPQPELEEAVAREAELVSPGDAASVVNFVRSFGSHYIASYVTGNSLYQVFVYSQQIFRNLKQRLKTQGATELSNSDLASFFSPWYAEHIGRIQSASGNATVEAWAARELRVHYYFYAYQNLLKLNGNAKLLRVLDGLLGNEALLQLDLRTLVPAFKDPTKRQWFQEVVDNYLKLWEVNM</sequence>
<dbReference type="PROSITE" id="PS51257">
    <property type="entry name" value="PROKAR_LIPOPROTEIN"/>
    <property type="match status" value="1"/>
</dbReference>
<keyword evidence="1" id="KW-0732">Signal</keyword>
<keyword evidence="4" id="KW-1185">Reference proteome</keyword>
<dbReference type="SMART" id="SM00457">
    <property type="entry name" value="MACPF"/>
    <property type="match status" value="1"/>
</dbReference>
<comment type="caution">
    <text evidence="3">The sequence shown here is derived from an EMBL/GenBank/DDBJ whole genome shotgun (WGS) entry which is preliminary data.</text>
</comment>
<protein>
    <recommendedName>
        <fullName evidence="2">MACPF domain-containing protein</fullName>
    </recommendedName>
</protein>
<feature type="domain" description="MACPF" evidence="2">
    <location>
        <begin position="176"/>
        <end position="380"/>
    </location>
</feature>
<reference evidence="3 4" key="1">
    <citation type="submission" date="2024-03" db="EMBL/GenBank/DDBJ databases">
        <title>The genome assembly and annotation of the cricket Gryllus longicercus Weissman &amp; Gray.</title>
        <authorList>
            <person name="Szrajer S."/>
            <person name="Gray D."/>
            <person name="Ylla G."/>
        </authorList>
    </citation>
    <scope>NUCLEOTIDE SEQUENCE [LARGE SCALE GENOMIC DNA]</scope>
    <source>
        <strain evidence="3">DAG 2021-001</strain>
        <tissue evidence="3">Whole body minus gut</tissue>
    </source>
</reference>
<gene>
    <name evidence="3" type="ORF">R5R35_010980</name>
</gene>
<evidence type="ECO:0000313" key="3">
    <source>
        <dbReference type="EMBL" id="KAK7864385.1"/>
    </source>
</evidence>
<evidence type="ECO:0000259" key="2">
    <source>
        <dbReference type="SMART" id="SM00457"/>
    </source>
</evidence>
<name>A0AAN9VGF0_9ORTH</name>
<dbReference type="AlphaFoldDB" id="A0AAN9VGF0"/>